<proteinExistence type="predicted"/>
<name>A0A6L8XS69_9FIRM</name>
<evidence type="ECO:0000313" key="2">
    <source>
        <dbReference type="Proteomes" id="UP000477156"/>
    </source>
</evidence>
<gene>
    <name evidence="1" type="ORF">GT712_06120</name>
</gene>
<sequence>MKYTKPTVKTATTNGVQPRGGCFIYSCSQPYKCSTSKGFSCTFFK</sequence>
<accession>A0A6L8XS69</accession>
<dbReference type="EMBL" id="WWVF01000009">
    <property type="protein sequence ID" value="MZS88672.1"/>
    <property type="molecule type" value="Genomic_DNA"/>
</dbReference>
<dbReference type="Proteomes" id="UP000477156">
    <property type="component" value="Unassembled WGS sequence"/>
</dbReference>
<comment type="caution">
    <text evidence="1">The sequence shown here is derived from an EMBL/GenBank/DDBJ whole genome shotgun (WGS) entry which is preliminary data.</text>
</comment>
<organism evidence="1 2">
    <name type="scientific">Blautia wexlerae</name>
    <dbReference type="NCBI Taxonomy" id="418240"/>
    <lineage>
        <taxon>Bacteria</taxon>
        <taxon>Bacillati</taxon>
        <taxon>Bacillota</taxon>
        <taxon>Clostridia</taxon>
        <taxon>Lachnospirales</taxon>
        <taxon>Lachnospiraceae</taxon>
        <taxon>Blautia</taxon>
    </lineage>
</organism>
<protein>
    <submittedName>
        <fullName evidence="1">Uncharacterized protein</fullName>
    </submittedName>
</protein>
<evidence type="ECO:0000313" key="1">
    <source>
        <dbReference type="EMBL" id="MZS88672.1"/>
    </source>
</evidence>
<dbReference type="AlphaFoldDB" id="A0A6L8XS69"/>
<reference evidence="1 2" key="1">
    <citation type="journal article" date="2019" name="Nat. Med.">
        <title>A library of human gut bacterial isolates paired with longitudinal multiomics data enables mechanistic microbiome research.</title>
        <authorList>
            <person name="Poyet M."/>
            <person name="Groussin M."/>
            <person name="Gibbons S.M."/>
            <person name="Avila-Pacheco J."/>
            <person name="Jiang X."/>
            <person name="Kearney S.M."/>
            <person name="Perrotta A.R."/>
            <person name="Berdy B."/>
            <person name="Zhao S."/>
            <person name="Lieberman T.D."/>
            <person name="Swanson P.K."/>
            <person name="Smith M."/>
            <person name="Roesemann S."/>
            <person name="Alexander J.E."/>
            <person name="Rich S.A."/>
            <person name="Livny J."/>
            <person name="Vlamakis H."/>
            <person name="Clish C."/>
            <person name="Bullock K."/>
            <person name="Deik A."/>
            <person name="Scott J."/>
            <person name="Pierce K.A."/>
            <person name="Xavier R.J."/>
            <person name="Alm E.J."/>
        </authorList>
    </citation>
    <scope>NUCLEOTIDE SEQUENCE [LARGE SCALE GENOMIC DNA]</scope>
    <source>
        <strain evidence="1 2">BIOML-A12</strain>
    </source>
</reference>
<dbReference type="RefSeq" id="WP_161276073.1">
    <property type="nucleotide sequence ID" value="NZ_JABMHZ010000100.1"/>
</dbReference>